<dbReference type="OrthoDB" id="570875at2"/>
<evidence type="ECO:0000256" key="7">
    <source>
        <dbReference type="SAM" id="Phobius"/>
    </source>
</evidence>
<dbReference type="GO" id="GO:0016020">
    <property type="term" value="C:membrane"/>
    <property type="evidence" value="ECO:0007669"/>
    <property type="project" value="UniProtKB-SubCell"/>
</dbReference>
<dbReference type="Proteomes" id="UP000003959">
    <property type="component" value="Unassembled WGS sequence"/>
</dbReference>
<name>F4Y1L2_9CYAN</name>
<accession>F4Y1L2</accession>
<gene>
    <name evidence="9" type="ORF">LYNGBM3L_66580</name>
</gene>
<dbReference type="NCBIfam" id="TIGR03025">
    <property type="entry name" value="EPS_sugtrans"/>
    <property type="match status" value="1"/>
</dbReference>
<feature type="transmembrane region" description="Helical" evidence="7">
    <location>
        <begin position="96"/>
        <end position="119"/>
    </location>
</feature>
<proteinExistence type="inferred from homology"/>
<keyword evidence="4 7" id="KW-0812">Transmembrane</keyword>
<keyword evidence="5 7" id="KW-1133">Transmembrane helix</keyword>
<evidence type="ECO:0000256" key="4">
    <source>
        <dbReference type="ARBA" id="ARBA00022692"/>
    </source>
</evidence>
<evidence type="ECO:0000256" key="1">
    <source>
        <dbReference type="ARBA" id="ARBA00004141"/>
    </source>
</evidence>
<dbReference type="Pfam" id="PF02397">
    <property type="entry name" value="Bac_transf"/>
    <property type="match status" value="1"/>
</dbReference>
<dbReference type="HOGENOM" id="CLU_024920_3_4_3"/>
<dbReference type="AlphaFoldDB" id="F4Y1L2"/>
<feature type="transmembrane region" description="Helical" evidence="7">
    <location>
        <begin position="286"/>
        <end position="307"/>
    </location>
</feature>
<dbReference type="GO" id="GO:0016780">
    <property type="term" value="F:phosphotransferase activity, for other substituted phosphate groups"/>
    <property type="evidence" value="ECO:0007669"/>
    <property type="project" value="TreeGrafter"/>
</dbReference>
<dbReference type="RefSeq" id="WP_008189982.1">
    <property type="nucleotide sequence ID" value="NZ_GL890970.1"/>
</dbReference>
<reference evidence="10" key="1">
    <citation type="journal article" date="2011" name="Proc. Natl. Acad. Sci. U.S.A.">
        <title>Genomic insights into the physiology and ecology of the marine filamentous cyanobacterium Lyngbya majuscula.</title>
        <authorList>
            <person name="Jones A.C."/>
            <person name="Monroe E.A."/>
            <person name="Podell S."/>
            <person name="Hess W.R."/>
            <person name="Klages S."/>
            <person name="Esquenazi E."/>
            <person name="Niessen S."/>
            <person name="Hoover H."/>
            <person name="Rothmann M."/>
            <person name="Lasken R.S."/>
            <person name="Yates J.R.III."/>
            <person name="Reinhardt R."/>
            <person name="Kube M."/>
            <person name="Burkart M.D."/>
            <person name="Allen E.E."/>
            <person name="Dorrestein P.C."/>
            <person name="Gerwick W.H."/>
            <person name="Gerwick L."/>
        </authorList>
    </citation>
    <scope>NUCLEOTIDE SEQUENCE [LARGE SCALE GENOMIC DNA]</scope>
    <source>
        <strain evidence="10">3L</strain>
    </source>
</reference>
<evidence type="ECO:0000256" key="6">
    <source>
        <dbReference type="ARBA" id="ARBA00023136"/>
    </source>
</evidence>
<evidence type="ECO:0000256" key="3">
    <source>
        <dbReference type="ARBA" id="ARBA00022679"/>
    </source>
</evidence>
<dbReference type="InterPro" id="IPR017475">
    <property type="entry name" value="EPS_sugar_tfrase"/>
</dbReference>
<evidence type="ECO:0000259" key="8">
    <source>
        <dbReference type="Pfam" id="PF02397"/>
    </source>
</evidence>
<feature type="transmembrane region" description="Helical" evidence="7">
    <location>
        <begin position="28"/>
        <end position="51"/>
    </location>
</feature>
<sequence length="476" mass="55061">MELPLTETYRFDIRDPVFAKLRRNTYAVWLRIVTLVVTDVFMLLMACLIAVNFGNHINNDWGIVNQAILVYVVIPWEILLLALQDLYNSGNKRRDYLALAQTITFSQISLLVIACLYQPDQFVIQPIYSLLWLLSLALVCIGRLGIDFILKRLRKKGLLRYPTLIICSPDQQQKAIQLLGNEDCYGIIKFFDVNLLDKSNISDFIKEISALEVAEVFVCSWNKVKDYMFFYWSLRNAGITLRILCTELGPIYQNLEMSSIASVPTIRFSPPLITGIDFWAKRCFDFVLSVLVMIVLLPLFVSISVLVKLDSPGPIFYKQERVGLHNKRFKAWKFRSMFVDADQRLKDLEARNEMKDGVLFKIKDDPRITKVGKFIRRYSLDELPQLFNVLFGEMSLVGPRPLPIRDVNKFSEQHFIRHAVLPGITGLWQVSGRSDITSFEEVVRLDTFYMENWSLWLDLKILVKTAIVLLQKKGAY</sequence>
<keyword evidence="6 7" id="KW-0472">Membrane</keyword>
<evidence type="ECO:0000256" key="2">
    <source>
        <dbReference type="ARBA" id="ARBA00006464"/>
    </source>
</evidence>
<keyword evidence="3 9" id="KW-0808">Transferase</keyword>
<dbReference type="EMBL" id="GL890970">
    <property type="protein sequence ID" value="EGJ29154.1"/>
    <property type="molecule type" value="Genomic_DNA"/>
</dbReference>
<feature type="transmembrane region" description="Helical" evidence="7">
    <location>
        <begin position="131"/>
        <end position="150"/>
    </location>
</feature>
<dbReference type="InterPro" id="IPR003362">
    <property type="entry name" value="Bact_transf"/>
</dbReference>
<feature type="transmembrane region" description="Helical" evidence="7">
    <location>
        <begin position="63"/>
        <end position="84"/>
    </location>
</feature>
<feature type="domain" description="Bacterial sugar transferase" evidence="8">
    <location>
        <begin position="281"/>
        <end position="470"/>
    </location>
</feature>
<comment type="subcellular location">
    <subcellularLocation>
        <location evidence="1">Membrane</location>
        <topology evidence="1">Multi-pass membrane protein</topology>
    </subcellularLocation>
</comment>
<organism evidence="9 10">
    <name type="scientific">Moorena producens 3L</name>
    <dbReference type="NCBI Taxonomy" id="489825"/>
    <lineage>
        <taxon>Bacteria</taxon>
        <taxon>Bacillati</taxon>
        <taxon>Cyanobacteriota</taxon>
        <taxon>Cyanophyceae</taxon>
        <taxon>Coleofasciculales</taxon>
        <taxon>Coleofasciculaceae</taxon>
        <taxon>Moorena</taxon>
    </lineage>
</organism>
<dbReference type="PANTHER" id="PTHR30576:SF10">
    <property type="entry name" value="SLL5057 PROTEIN"/>
    <property type="match status" value="1"/>
</dbReference>
<evidence type="ECO:0000256" key="5">
    <source>
        <dbReference type="ARBA" id="ARBA00022989"/>
    </source>
</evidence>
<dbReference type="eggNOG" id="COG2148">
    <property type="taxonomic scope" value="Bacteria"/>
</dbReference>
<evidence type="ECO:0000313" key="10">
    <source>
        <dbReference type="Proteomes" id="UP000003959"/>
    </source>
</evidence>
<dbReference type="PANTHER" id="PTHR30576">
    <property type="entry name" value="COLANIC BIOSYNTHESIS UDP-GLUCOSE LIPID CARRIER TRANSFERASE"/>
    <property type="match status" value="1"/>
</dbReference>
<protein>
    <submittedName>
        <fullName evidence="9">Exopolysaccharide biosynthesis polyprenyl glycosylphosphotransferase</fullName>
    </submittedName>
</protein>
<comment type="similarity">
    <text evidence="2">Belongs to the bacterial sugar transferase family.</text>
</comment>
<evidence type="ECO:0000313" key="9">
    <source>
        <dbReference type="EMBL" id="EGJ29154.1"/>
    </source>
</evidence>
<keyword evidence="10" id="KW-1185">Reference proteome</keyword>